<evidence type="ECO:0000313" key="4">
    <source>
        <dbReference type="Proteomes" id="UP000827138"/>
    </source>
</evidence>
<evidence type="ECO:0008006" key="5">
    <source>
        <dbReference type="Google" id="ProtNLM"/>
    </source>
</evidence>
<dbReference type="Proteomes" id="UP000827138">
    <property type="component" value="Chromosome"/>
</dbReference>
<keyword evidence="2" id="KW-1133">Transmembrane helix</keyword>
<protein>
    <recommendedName>
        <fullName evidence="5">Secreted protein</fullName>
    </recommendedName>
</protein>
<accession>A0ABX8XLQ7</accession>
<feature type="region of interest" description="Disordered" evidence="1">
    <location>
        <begin position="61"/>
        <end position="81"/>
    </location>
</feature>
<feature type="transmembrane region" description="Helical" evidence="2">
    <location>
        <begin position="6"/>
        <end position="26"/>
    </location>
</feature>
<sequence>MSWVEPVVVIVVLAALRLGGEVVRWLRAKAKDEARAAMLVGILRECGPGAVLTERSGEAALTVRSGGTPTAGLPEEGSSRG</sequence>
<dbReference type="EMBL" id="CP080647">
    <property type="protein sequence ID" value="QYX76518.1"/>
    <property type="molecule type" value="Genomic_DNA"/>
</dbReference>
<evidence type="ECO:0000256" key="2">
    <source>
        <dbReference type="SAM" id="Phobius"/>
    </source>
</evidence>
<gene>
    <name evidence="3" type="ORF">K1J60_08380</name>
</gene>
<evidence type="ECO:0000256" key="1">
    <source>
        <dbReference type="SAM" id="MobiDB-lite"/>
    </source>
</evidence>
<proteinExistence type="predicted"/>
<dbReference type="RefSeq" id="WP_220645629.1">
    <property type="nucleotide sequence ID" value="NZ_CP080647.1"/>
</dbReference>
<keyword evidence="4" id="KW-1185">Reference proteome</keyword>
<organism evidence="3 4">
    <name type="scientific">Streptomyces akebiae</name>
    <dbReference type="NCBI Taxonomy" id="2865673"/>
    <lineage>
        <taxon>Bacteria</taxon>
        <taxon>Bacillati</taxon>
        <taxon>Actinomycetota</taxon>
        <taxon>Actinomycetes</taxon>
        <taxon>Kitasatosporales</taxon>
        <taxon>Streptomycetaceae</taxon>
        <taxon>Streptomyces</taxon>
    </lineage>
</organism>
<reference evidence="3 4" key="1">
    <citation type="submission" date="2021-08" db="EMBL/GenBank/DDBJ databases">
        <authorList>
            <person name="Ping M."/>
        </authorList>
    </citation>
    <scope>NUCLEOTIDE SEQUENCE [LARGE SCALE GENOMIC DNA]</scope>
    <source>
        <strain evidence="3 4">MG28</strain>
    </source>
</reference>
<name>A0ABX8XLQ7_9ACTN</name>
<evidence type="ECO:0000313" key="3">
    <source>
        <dbReference type="EMBL" id="QYX76518.1"/>
    </source>
</evidence>
<keyword evidence="2" id="KW-0812">Transmembrane</keyword>
<keyword evidence="2" id="KW-0472">Membrane</keyword>